<evidence type="ECO:0000313" key="2">
    <source>
        <dbReference type="Proteomes" id="UP001595629"/>
    </source>
</evidence>
<accession>A0ABV7TBY9</accession>
<reference evidence="2" key="1">
    <citation type="journal article" date="2019" name="Int. J. Syst. Evol. Microbiol.">
        <title>The Global Catalogue of Microorganisms (GCM) 10K type strain sequencing project: providing services to taxonomists for standard genome sequencing and annotation.</title>
        <authorList>
            <consortium name="The Broad Institute Genomics Platform"/>
            <consortium name="The Broad Institute Genome Sequencing Center for Infectious Disease"/>
            <person name="Wu L."/>
            <person name="Ma J."/>
        </authorList>
    </citation>
    <scope>NUCLEOTIDE SEQUENCE [LARGE SCALE GENOMIC DNA]</scope>
    <source>
        <strain evidence="2">KCTC 42911</strain>
    </source>
</reference>
<name>A0ABV7TBY9_9RHOB</name>
<comment type="caution">
    <text evidence="1">The sequence shown here is derived from an EMBL/GenBank/DDBJ whole genome shotgun (WGS) entry which is preliminary data.</text>
</comment>
<dbReference type="RefSeq" id="WP_386733446.1">
    <property type="nucleotide sequence ID" value="NZ_JBHRXI010000001.1"/>
</dbReference>
<evidence type="ECO:0000313" key="1">
    <source>
        <dbReference type="EMBL" id="MFC3612257.1"/>
    </source>
</evidence>
<gene>
    <name evidence="1" type="ORF">ACFORG_00670</name>
</gene>
<sequence length="66" mass="7415">MRRFGLFTTFEDFLAPRNSPWTIDENAFGPTPVLPGIGTIIQPPGLVWYDWFSADYFEGTALAMTA</sequence>
<organism evidence="1 2">
    <name type="scientific">Lutimaribacter marinistellae</name>
    <dbReference type="NCBI Taxonomy" id="1820329"/>
    <lineage>
        <taxon>Bacteria</taxon>
        <taxon>Pseudomonadati</taxon>
        <taxon>Pseudomonadota</taxon>
        <taxon>Alphaproteobacteria</taxon>
        <taxon>Rhodobacterales</taxon>
        <taxon>Roseobacteraceae</taxon>
        <taxon>Lutimaribacter</taxon>
    </lineage>
</organism>
<dbReference type="EMBL" id="JBHRXI010000001">
    <property type="protein sequence ID" value="MFC3612257.1"/>
    <property type="molecule type" value="Genomic_DNA"/>
</dbReference>
<proteinExistence type="predicted"/>
<protein>
    <submittedName>
        <fullName evidence="1">Uncharacterized protein</fullName>
    </submittedName>
</protein>
<keyword evidence="2" id="KW-1185">Reference proteome</keyword>
<dbReference type="Proteomes" id="UP001595629">
    <property type="component" value="Unassembled WGS sequence"/>
</dbReference>